<dbReference type="AlphaFoldDB" id="R0MPX4"/>
<gene>
    <name evidence="1" type="ORF">NBO_12g0004</name>
</gene>
<dbReference type="Proteomes" id="UP000016927">
    <property type="component" value="Unassembled WGS sequence"/>
</dbReference>
<organism evidence="1 2">
    <name type="scientific">Nosema bombycis (strain CQ1 / CVCC 102059)</name>
    <name type="common">Microsporidian parasite</name>
    <name type="synonym">Pebrine of silkworm</name>
    <dbReference type="NCBI Taxonomy" id="578461"/>
    <lineage>
        <taxon>Eukaryota</taxon>
        <taxon>Fungi</taxon>
        <taxon>Fungi incertae sedis</taxon>
        <taxon>Microsporidia</taxon>
        <taxon>Nosematidae</taxon>
        <taxon>Nosema</taxon>
    </lineage>
</organism>
<evidence type="ECO:0000313" key="2">
    <source>
        <dbReference type="Proteomes" id="UP000016927"/>
    </source>
</evidence>
<dbReference type="HOGENOM" id="CLU_081644_0_0_1"/>
<sequence>MQSIYYIIISIITFYYFTGILCTETSENVICENTTNGVIINKSDIKEKREFNFVEFATLTEHNTLLNQNFIIVEIDSQKQELNLLKNKQKVLIIKMKFILNLPIKDDNWKNNEERLQFKTLFDDFTFMTCKMHKILVNSFSKQISCYDSSISLVFNNIIIMKNMYSNLMKKLDRNVSNLSIVTQLKETIICLVDFNSKLKIGYDYHLELKEKMLANVNALKKSFELTTYELTKLSESLMVKDLSFIKERLIKIFQLYDETEKSSVYGVENSFKLFLNSSFKNLTILNNSMHGFINSK</sequence>
<proteinExistence type="predicted"/>
<evidence type="ECO:0000313" key="1">
    <source>
        <dbReference type="EMBL" id="EOB14898.1"/>
    </source>
</evidence>
<reference evidence="1 2" key="1">
    <citation type="journal article" date="2013" name="BMC Genomics">
        <title>Comparative genomics of parasitic silkworm microsporidia reveal an association between genome expansion and host adaptation.</title>
        <authorList>
            <person name="Pan G."/>
            <person name="Xu J."/>
            <person name="Li T."/>
            <person name="Xia Q."/>
            <person name="Liu S.L."/>
            <person name="Zhang G."/>
            <person name="Li S."/>
            <person name="Li C."/>
            <person name="Liu H."/>
            <person name="Yang L."/>
            <person name="Liu T."/>
            <person name="Zhang X."/>
            <person name="Wu Z."/>
            <person name="Fan W."/>
            <person name="Dang X."/>
            <person name="Xiang H."/>
            <person name="Tao M."/>
            <person name="Li Y."/>
            <person name="Hu J."/>
            <person name="Li Z."/>
            <person name="Lin L."/>
            <person name="Luo J."/>
            <person name="Geng L."/>
            <person name="Wang L."/>
            <person name="Long M."/>
            <person name="Wan Y."/>
            <person name="He N."/>
            <person name="Zhang Z."/>
            <person name="Lu C."/>
            <person name="Keeling P.J."/>
            <person name="Wang J."/>
            <person name="Xiang Z."/>
            <person name="Zhou Z."/>
        </authorList>
    </citation>
    <scope>NUCLEOTIDE SEQUENCE [LARGE SCALE GENOMIC DNA]</scope>
    <source>
        <strain evidence="2">CQ1 / CVCC 102059</strain>
    </source>
</reference>
<dbReference type="EMBL" id="KB908920">
    <property type="protein sequence ID" value="EOB14898.1"/>
    <property type="molecule type" value="Genomic_DNA"/>
</dbReference>
<protein>
    <submittedName>
        <fullName evidence="1">Uncharacterized protein</fullName>
    </submittedName>
</protein>
<accession>R0MPX4</accession>
<keyword evidence="2" id="KW-1185">Reference proteome</keyword>
<name>R0MPX4_NOSB1</name>
<dbReference type="VEuPathDB" id="MicrosporidiaDB:NBO_12g0004"/>